<keyword evidence="2" id="KW-1185">Reference proteome</keyword>
<proteinExistence type="predicted"/>
<dbReference type="EMBL" id="JANVFO010000068">
    <property type="protein sequence ID" value="KAJ3718609.1"/>
    <property type="molecule type" value="Genomic_DNA"/>
</dbReference>
<dbReference type="Pfam" id="PF18759">
    <property type="entry name" value="Plavaka"/>
    <property type="match status" value="1"/>
</dbReference>
<reference evidence="1" key="2">
    <citation type="journal article" date="2023" name="Proc. Natl. Acad. Sci. U.S.A.">
        <title>A global phylogenomic analysis of the shiitake genus Lentinula.</title>
        <authorList>
            <person name="Sierra-Patev S."/>
            <person name="Min B."/>
            <person name="Naranjo-Ortiz M."/>
            <person name="Looney B."/>
            <person name="Konkel Z."/>
            <person name="Slot J.C."/>
            <person name="Sakamoto Y."/>
            <person name="Steenwyk J.L."/>
            <person name="Rokas A."/>
            <person name="Carro J."/>
            <person name="Camarero S."/>
            <person name="Ferreira P."/>
            <person name="Molpeceres G."/>
            <person name="Ruiz-Duenas F.J."/>
            <person name="Serrano A."/>
            <person name="Henrissat B."/>
            <person name="Drula E."/>
            <person name="Hughes K.W."/>
            <person name="Mata J.L."/>
            <person name="Ishikawa N.K."/>
            <person name="Vargas-Isla R."/>
            <person name="Ushijima S."/>
            <person name="Smith C.A."/>
            <person name="Donoghue J."/>
            <person name="Ahrendt S."/>
            <person name="Andreopoulos W."/>
            <person name="He G."/>
            <person name="LaButti K."/>
            <person name="Lipzen A."/>
            <person name="Ng V."/>
            <person name="Riley R."/>
            <person name="Sandor L."/>
            <person name="Barry K."/>
            <person name="Martinez A.T."/>
            <person name="Xiao Y."/>
            <person name="Gibbons J.G."/>
            <person name="Terashima K."/>
            <person name="Grigoriev I.V."/>
            <person name="Hibbett D."/>
        </authorList>
    </citation>
    <scope>NUCLEOTIDE SEQUENCE</scope>
    <source>
        <strain evidence="1">ET3784</strain>
    </source>
</reference>
<protein>
    <submittedName>
        <fullName evidence="1">Uncharacterized protein</fullName>
    </submittedName>
</protein>
<dbReference type="InterPro" id="IPR041078">
    <property type="entry name" value="Plavaka"/>
</dbReference>
<comment type="caution">
    <text evidence="1">The sequence shown here is derived from an EMBL/GenBank/DDBJ whole genome shotgun (WGS) entry which is preliminary data.</text>
</comment>
<organism evidence="1 2">
    <name type="scientific">Lentinula guzmanii</name>
    <dbReference type="NCBI Taxonomy" id="2804957"/>
    <lineage>
        <taxon>Eukaryota</taxon>
        <taxon>Fungi</taxon>
        <taxon>Dikarya</taxon>
        <taxon>Basidiomycota</taxon>
        <taxon>Agaricomycotina</taxon>
        <taxon>Agaricomycetes</taxon>
        <taxon>Agaricomycetidae</taxon>
        <taxon>Agaricales</taxon>
        <taxon>Marasmiineae</taxon>
        <taxon>Omphalotaceae</taxon>
        <taxon>Lentinula</taxon>
    </lineage>
</organism>
<evidence type="ECO:0000313" key="1">
    <source>
        <dbReference type="EMBL" id="KAJ3718609.1"/>
    </source>
</evidence>
<sequence length="115" mass="13191">MTTPDLICCPNSHLHQVIYGLGPYIADYPEQVWLSCIVSGWYTKCMNQLDCLDSDENQLRTKLKTDFVINAFDLRIVWDDFGSRSDVIKSDGQLPTILIFAMLPFWSFSVPTTHK</sequence>
<reference evidence="1" key="1">
    <citation type="submission" date="2022-08" db="EMBL/GenBank/DDBJ databases">
        <authorList>
            <consortium name="DOE Joint Genome Institute"/>
            <person name="Min B."/>
            <person name="Sierra-Patev S."/>
            <person name="Naranjo-Ortiz M."/>
            <person name="Looney B."/>
            <person name="Konkel Z."/>
            <person name="Slot J.C."/>
            <person name="Sakamoto Y."/>
            <person name="Steenwyk J.L."/>
            <person name="Rokas A."/>
            <person name="Carro J."/>
            <person name="Camarero S."/>
            <person name="Ferreira P."/>
            <person name="Molpeceres G."/>
            <person name="Ruiz-duenas F.J."/>
            <person name="Serrano A."/>
            <person name="Henrissat B."/>
            <person name="Drula E."/>
            <person name="Hughes K.W."/>
            <person name="Mata J.L."/>
            <person name="Ishikawa N.K."/>
            <person name="Vargas-Isla R."/>
            <person name="Ushijima S."/>
            <person name="Smith C.A."/>
            <person name="Ahrendt S."/>
            <person name="Andreopoulos W."/>
            <person name="He G."/>
            <person name="LaButti K."/>
            <person name="Lipzen A."/>
            <person name="Ng V."/>
            <person name="Riley R."/>
            <person name="Sandor L."/>
            <person name="Barry K."/>
            <person name="Martinez A.T."/>
            <person name="Xiao Y."/>
            <person name="Gibbons J.G."/>
            <person name="Terashima K."/>
            <person name="Hibbett D.S."/>
            <person name="Grigoriev I.V."/>
        </authorList>
    </citation>
    <scope>NUCLEOTIDE SEQUENCE</scope>
    <source>
        <strain evidence="1">ET3784</strain>
    </source>
</reference>
<name>A0AA38MX09_9AGAR</name>
<dbReference type="AlphaFoldDB" id="A0AA38MX09"/>
<accession>A0AA38MX09</accession>
<evidence type="ECO:0000313" key="2">
    <source>
        <dbReference type="Proteomes" id="UP001176059"/>
    </source>
</evidence>
<dbReference type="Proteomes" id="UP001176059">
    <property type="component" value="Unassembled WGS sequence"/>
</dbReference>
<gene>
    <name evidence="1" type="ORF">DFJ43DRAFT_1042841</name>
</gene>